<feature type="coiled-coil region" evidence="6">
    <location>
        <begin position="251"/>
        <end position="278"/>
    </location>
</feature>
<dbReference type="AlphaFoldDB" id="A0A9Q1C9L0"/>
<organism evidence="9 10">
    <name type="scientific">Holothuria leucospilota</name>
    <name type="common">Black long sea cucumber</name>
    <name type="synonym">Mertensiothuria leucospilota</name>
    <dbReference type="NCBI Taxonomy" id="206669"/>
    <lineage>
        <taxon>Eukaryota</taxon>
        <taxon>Metazoa</taxon>
        <taxon>Echinodermata</taxon>
        <taxon>Eleutherozoa</taxon>
        <taxon>Echinozoa</taxon>
        <taxon>Holothuroidea</taxon>
        <taxon>Aspidochirotacea</taxon>
        <taxon>Aspidochirotida</taxon>
        <taxon>Holothuriidae</taxon>
        <taxon>Holothuria</taxon>
    </lineage>
</organism>
<dbReference type="OrthoDB" id="203099at2759"/>
<feature type="transmembrane region" description="Helical" evidence="8">
    <location>
        <begin position="6"/>
        <end position="21"/>
    </location>
</feature>
<evidence type="ECO:0000313" key="9">
    <source>
        <dbReference type="EMBL" id="KAJ8040885.1"/>
    </source>
</evidence>
<proteinExistence type="inferred from homology"/>
<dbReference type="Proteomes" id="UP001152320">
    <property type="component" value="Chromosome 6"/>
</dbReference>
<dbReference type="PANTHER" id="PTHR21355:SF0">
    <property type="entry name" value="G-PROTEIN COUPLED RECEPTOR-ASSOCIATED PROTEIN LMBRD2"/>
    <property type="match status" value="1"/>
</dbReference>
<feature type="transmembrane region" description="Helical" evidence="8">
    <location>
        <begin position="557"/>
        <end position="574"/>
    </location>
</feature>
<evidence type="ECO:0000256" key="5">
    <source>
        <dbReference type="ARBA" id="ARBA00023136"/>
    </source>
</evidence>
<feature type="transmembrane region" description="Helical" evidence="8">
    <location>
        <begin position="454"/>
        <end position="477"/>
    </location>
</feature>
<feature type="compositionally biased region" description="Basic and acidic residues" evidence="7">
    <location>
        <begin position="643"/>
        <end position="652"/>
    </location>
</feature>
<feature type="transmembrane region" description="Helical" evidence="8">
    <location>
        <begin position="130"/>
        <end position="153"/>
    </location>
</feature>
<accession>A0A9Q1C9L0</accession>
<feature type="transmembrane region" description="Helical" evidence="8">
    <location>
        <begin position="173"/>
        <end position="192"/>
    </location>
</feature>
<evidence type="ECO:0000256" key="6">
    <source>
        <dbReference type="SAM" id="Coils"/>
    </source>
</evidence>
<dbReference type="PANTHER" id="PTHR21355">
    <property type="entry name" value="G-PROTEIN COUPLED RECEPTOR-ASSOCIATED PROTEIN LMBRD2"/>
    <property type="match status" value="1"/>
</dbReference>
<feature type="compositionally biased region" description="Polar residues" evidence="7">
    <location>
        <begin position="704"/>
        <end position="714"/>
    </location>
</feature>
<evidence type="ECO:0000256" key="8">
    <source>
        <dbReference type="SAM" id="Phobius"/>
    </source>
</evidence>
<gene>
    <name evidence="9" type="ORF">HOLleu_15320</name>
</gene>
<evidence type="ECO:0000313" key="10">
    <source>
        <dbReference type="Proteomes" id="UP001152320"/>
    </source>
</evidence>
<sequence length="731" mass="83635">MSVGPLVVEILCICALSAYLLHKYGDWKKQHPLVTLIVFISWYFSFIIIFVLPLDVTTTFYKQCLEDNKPETTSSPQNVASEKETTLEAMSTLITTGDIVQGDSRRAERATQGDVCKEPWSYVPGKTLPIIWSIVYWTSYLLTWVVMPLMKSYVCAGEFSVRGKLKTALVENAIWYGSYLLICGVFLIYVAFNPNINLDIQGLQVIGVTASNTWGLLLLVLLLGYGLVEVPRRYWHQSKKGYLLNYVYFQLAKLSTEKSEAEEHLEDVLEDVRRVSDAVKYNYPVRRHVNTIISKCPETFQDSLVKHLDDFQDYDERQTQTEPVMIPSEKDLVKLHSKVIFAMQSKRRTATQWDILVEKACELEDVQSNEVNHSKNYTHTYDPHYTGLKSFICTPRVEWHWRILLMPTMLKVVTTILAACSLMVIWSEMTFFSLDPVLSLFAMFVNIASSKNNYLLIEILCIAIMAYLSVCSYYTVFKIRIFDFYLLAPHHQTDESSLIFCGMMLCRLTPPLCLNFLSLIHLDTHVTGRSDLIETSFTVVMGRRLDLLPFIESGFNIYYPIIVAILCLATYFHLGSRCLSFLGFQQFVGDDDMTEDMIQEGHQLMKREQRKRERALKSESRKKYIEKLKPRENGQRLQNLSNSHRENRENSREAATGNLETTSLLSKYSKDTSLGGHKVELFQDKDGVDFSENSGPSAGEDFNDYSTNGASSDSGLGKQYGRQTKGIFDDV</sequence>
<evidence type="ECO:0000256" key="2">
    <source>
        <dbReference type="ARBA" id="ARBA00010487"/>
    </source>
</evidence>
<dbReference type="InterPro" id="IPR051584">
    <property type="entry name" value="GPCR-associated_LMBR1"/>
</dbReference>
<keyword evidence="4 8" id="KW-1133">Transmembrane helix</keyword>
<name>A0A9Q1C9L0_HOLLE</name>
<protein>
    <submittedName>
        <fullName evidence="9">LMBR1 domain-containing protein 2</fullName>
    </submittedName>
</protein>
<feature type="transmembrane region" description="Helical" evidence="8">
    <location>
        <begin position="212"/>
        <end position="230"/>
    </location>
</feature>
<feature type="transmembrane region" description="Helical" evidence="8">
    <location>
        <begin position="33"/>
        <end position="52"/>
    </location>
</feature>
<keyword evidence="10" id="KW-1185">Reference proteome</keyword>
<feature type="region of interest" description="Disordered" evidence="7">
    <location>
        <begin position="628"/>
        <end position="662"/>
    </location>
</feature>
<reference evidence="9" key="1">
    <citation type="submission" date="2021-10" db="EMBL/GenBank/DDBJ databases">
        <title>Tropical sea cucumber genome reveals ecological adaptation and Cuvierian tubules defense mechanism.</title>
        <authorList>
            <person name="Chen T."/>
        </authorList>
    </citation>
    <scope>NUCLEOTIDE SEQUENCE</scope>
    <source>
        <strain evidence="9">Nanhai2018</strain>
        <tissue evidence="9">Muscle</tissue>
    </source>
</reference>
<dbReference type="InterPro" id="IPR006876">
    <property type="entry name" value="LMBR1-like_membr_prot"/>
</dbReference>
<evidence type="ECO:0000256" key="4">
    <source>
        <dbReference type="ARBA" id="ARBA00022989"/>
    </source>
</evidence>
<feature type="transmembrane region" description="Helical" evidence="8">
    <location>
        <begin position="412"/>
        <end position="434"/>
    </location>
</feature>
<keyword evidence="5 8" id="KW-0472">Membrane</keyword>
<comment type="similarity">
    <text evidence="2">Belongs to the LIMR family.</text>
</comment>
<dbReference type="GO" id="GO:0016020">
    <property type="term" value="C:membrane"/>
    <property type="evidence" value="ECO:0007669"/>
    <property type="project" value="UniProtKB-SubCell"/>
</dbReference>
<evidence type="ECO:0000256" key="3">
    <source>
        <dbReference type="ARBA" id="ARBA00022692"/>
    </source>
</evidence>
<dbReference type="Pfam" id="PF04791">
    <property type="entry name" value="LMBR1"/>
    <property type="match status" value="1"/>
</dbReference>
<comment type="subcellular location">
    <subcellularLocation>
        <location evidence="1">Membrane</location>
        <topology evidence="1">Multi-pass membrane protein</topology>
    </subcellularLocation>
</comment>
<evidence type="ECO:0000256" key="7">
    <source>
        <dbReference type="SAM" id="MobiDB-lite"/>
    </source>
</evidence>
<keyword evidence="6" id="KW-0175">Coiled coil</keyword>
<comment type="caution">
    <text evidence="9">The sequence shown here is derived from an EMBL/GenBank/DDBJ whole genome shotgun (WGS) entry which is preliminary data.</text>
</comment>
<keyword evidence="3 8" id="KW-0812">Transmembrane</keyword>
<dbReference type="EMBL" id="JAIZAY010000006">
    <property type="protein sequence ID" value="KAJ8040885.1"/>
    <property type="molecule type" value="Genomic_DNA"/>
</dbReference>
<feature type="region of interest" description="Disordered" evidence="7">
    <location>
        <begin position="684"/>
        <end position="731"/>
    </location>
</feature>
<evidence type="ECO:0000256" key="1">
    <source>
        <dbReference type="ARBA" id="ARBA00004141"/>
    </source>
</evidence>